<accession>A0A182IFQ5</accession>
<sequence>MLHWFEATSNDYQNEGQKR</sequence>
<evidence type="ECO:0000313" key="2">
    <source>
        <dbReference type="Proteomes" id="UP000075840"/>
    </source>
</evidence>
<dbReference type="EnsemblMetazoa" id="AARA014316-RA">
    <property type="protein sequence ID" value="AARA014316-PA"/>
    <property type="gene ID" value="AARA014316"/>
</dbReference>
<protein>
    <submittedName>
        <fullName evidence="1">Uncharacterized protein</fullName>
    </submittedName>
</protein>
<dbReference type="AlphaFoldDB" id="A0A182IFQ5"/>
<dbReference type="EMBL" id="APCN01003299">
    <property type="status" value="NOT_ANNOTATED_CDS"/>
    <property type="molecule type" value="Genomic_DNA"/>
</dbReference>
<name>A0A182IFQ5_ANOAR</name>
<organism evidence="1 2">
    <name type="scientific">Anopheles arabiensis</name>
    <name type="common">Mosquito</name>
    <dbReference type="NCBI Taxonomy" id="7173"/>
    <lineage>
        <taxon>Eukaryota</taxon>
        <taxon>Metazoa</taxon>
        <taxon>Ecdysozoa</taxon>
        <taxon>Arthropoda</taxon>
        <taxon>Hexapoda</taxon>
        <taxon>Insecta</taxon>
        <taxon>Pterygota</taxon>
        <taxon>Neoptera</taxon>
        <taxon>Endopterygota</taxon>
        <taxon>Diptera</taxon>
        <taxon>Nematocera</taxon>
        <taxon>Culicoidea</taxon>
        <taxon>Culicidae</taxon>
        <taxon>Anophelinae</taxon>
        <taxon>Anopheles</taxon>
    </lineage>
</organism>
<keyword evidence="2" id="KW-1185">Reference proteome</keyword>
<dbReference type="VEuPathDB" id="VectorBase:AARA014316"/>
<evidence type="ECO:0000313" key="1">
    <source>
        <dbReference type="EnsemblMetazoa" id="AARA014316-PA"/>
    </source>
</evidence>
<reference evidence="1" key="1">
    <citation type="submission" date="2022-08" db="UniProtKB">
        <authorList>
            <consortium name="EnsemblMetazoa"/>
        </authorList>
    </citation>
    <scope>IDENTIFICATION</scope>
    <source>
        <strain evidence="1">Dongola</strain>
    </source>
</reference>
<dbReference type="Proteomes" id="UP000075840">
    <property type="component" value="Unassembled WGS sequence"/>
</dbReference>
<proteinExistence type="predicted"/>